<evidence type="ECO:0000313" key="5">
    <source>
        <dbReference type="EMBL" id="MBB5252569.1"/>
    </source>
</evidence>
<dbReference type="NCBIfam" id="TIGR00148">
    <property type="entry name" value="UbiD family decarboxylase"/>
    <property type="match status" value="1"/>
</dbReference>
<feature type="domain" description="3-octaprenyl-4-hydroxybenzoate carboxy-lyase-like N-terminal" evidence="3">
    <location>
        <begin position="18"/>
        <end position="93"/>
    </location>
</feature>
<dbReference type="PANTHER" id="PTHR30108">
    <property type="entry name" value="3-OCTAPRENYL-4-HYDROXYBENZOATE CARBOXY-LYASE-RELATED"/>
    <property type="match status" value="1"/>
</dbReference>
<accession>A0A7J9RRC2</accession>
<dbReference type="GO" id="GO:0008694">
    <property type="term" value="F:4-hydroxy-3-polyprenylbenzoate decarboxylase activity"/>
    <property type="evidence" value="ECO:0007669"/>
    <property type="project" value="UniProtKB-EC"/>
</dbReference>
<dbReference type="EMBL" id="JACHFY010000001">
    <property type="protein sequence ID" value="MBB5252569.1"/>
    <property type="molecule type" value="Genomic_DNA"/>
</dbReference>
<dbReference type="InterPro" id="IPR049381">
    <property type="entry name" value="UbiD-like_C"/>
</dbReference>
<gene>
    <name evidence="5" type="ORF">HNQ62_000287</name>
</gene>
<dbReference type="AlphaFoldDB" id="A0A7J9RRC2"/>
<name>A0A7J9RRC2_SULOH</name>
<comment type="caution">
    <text evidence="5">The sequence shown here is derived from an EMBL/GenBank/DDBJ whole genome shotgun (WGS) entry which is preliminary data.</text>
</comment>
<dbReference type="Pfam" id="PF20695">
    <property type="entry name" value="UbiD_N"/>
    <property type="match status" value="1"/>
</dbReference>
<organism evidence="5 6">
    <name type="scientific">Sulfurisphaera ohwakuensis</name>
    <dbReference type="NCBI Taxonomy" id="69656"/>
    <lineage>
        <taxon>Archaea</taxon>
        <taxon>Thermoproteota</taxon>
        <taxon>Thermoprotei</taxon>
        <taxon>Sulfolobales</taxon>
        <taxon>Sulfolobaceae</taxon>
        <taxon>Sulfurisphaera</taxon>
    </lineage>
</organism>
<protein>
    <submittedName>
        <fullName evidence="5">4-hydroxy-3-polyprenylbenzoate decarboxylase</fullName>
        <ecNumber evidence="5">4.1.1.98</ecNumber>
    </submittedName>
</protein>
<proteinExistence type="inferred from homology"/>
<dbReference type="Pfam" id="PF01977">
    <property type="entry name" value="UbiD"/>
    <property type="match status" value="1"/>
</dbReference>
<reference evidence="5 6" key="1">
    <citation type="submission" date="2020-08" db="EMBL/GenBank/DDBJ databases">
        <title>Genomic Encyclopedia of Type Strains, Phase IV (KMG-IV): sequencing the most valuable type-strain genomes for metagenomic binning, comparative biology and taxonomic classification.</title>
        <authorList>
            <person name="Goeker M."/>
        </authorList>
    </citation>
    <scope>NUCLEOTIDE SEQUENCE [LARGE SCALE GENOMIC DNA]</scope>
    <source>
        <strain evidence="5 6">DSM 12421</strain>
    </source>
</reference>
<evidence type="ECO:0000256" key="1">
    <source>
        <dbReference type="ARBA" id="ARBA00010021"/>
    </source>
</evidence>
<keyword evidence="5" id="KW-0456">Lyase</keyword>
<dbReference type="InterPro" id="IPR002830">
    <property type="entry name" value="UbiD"/>
</dbReference>
<evidence type="ECO:0000259" key="4">
    <source>
        <dbReference type="Pfam" id="PF20696"/>
    </source>
</evidence>
<dbReference type="InterPro" id="IPR048304">
    <property type="entry name" value="UbiD_Rift_dom"/>
</dbReference>
<comment type="similarity">
    <text evidence="1">Belongs to the UbiD family.</text>
</comment>
<feature type="domain" description="3-octaprenyl-4-hydroxybenzoate carboxy-lyase-like C-terminal" evidence="4">
    <location>
        <begin position="327"/>
        <end position="450"/>
    </location>
</feature>
<dbReference type="InterPro" id="IPR049383">
    <property type="entry name" value="UbiD-like_N"/>
</dbReference>
<dbReference type="SUPFAM" id="SSF143968">
    <property type="entry name" value="UbiD C-terminal domain-like"/>
    <property type="match status" value="1"/>
</dbReference>
<dbReference type="Gene3D" id="3.40.1670.10">
    <property type="entry name" value="UbiD C-terminal domain-like"/>
    <property type="match status" value="1"/>
</dbReference>
<dbReference type="GO" id="GO:0005737">
    <property type="term" value="C:cytoplasm"/>
    <property type="evidence" value="ECO:0007669"/>
    <property type="project" value="TreeGrafter"/>
</dbReference>
<sequence>MNTNLVINLAFSDLREYINYLRSKKKIIEIEDEVDPILEIAEISRRATYNKLPPLLFKNIKGYPNWSVITNIYYSIEAFYDLFNTNKLEEITESFLDKMSGSLPISFSNKIRNLFDILKLGKILPKSKKPAFKEDNNLNFNKIPALKTWPKDAGRYLTFSILITKDPNTGVHNLSVYRIQLLNEREAIVHWQALKRGSLTAFKYKEKGITKIPAVIVNGVDPILAFVSASPVPPGLDKYLFAGILRNEGVEVHELDNGILVPSTAETVFEGYVDLNDLRLEGPFGDHLGYYTPQDYYPVFKLEKTYSRDNPIFHATSVGKPPLEDAWIGKAVERLFLPFIRILIPEIVDMNLPEFGLFTGIGIFSIKKYYPGQAKKTMMSIWGLGQLSLLKMVIIVDADVNVHDLNEVLYAITTTVNPSRDVVIIDNIITDSLDHTTPFPPLGSKIGIDATRKFKEELGKEWPEEVSSDENVVKRIMPLWEKIKTQYHP</sequence>
<dbReference type="Proteomes" id="UP000582213">
    <property type="component" value="Unassembled WGS sequence"/>
</dbReference>
<dbReference type="SUPFAM" id="SSF50475">
    <property type="entry name" value="FMN-binding split barrel"/>
    <property type="match status" value="1"/>
</dbReference>
<evidence type="ECO:0000259" key="2">
    <source>
        <dbReference type="Pfam" id="PF01977"/>
    </source>
</evidence>
<dbReference type="EC" id="4.1.1.98" evidence="5"/>
<dbReference type="PANTHER" id="PTHR30108:SF17">
    <property type="entry name" value="FERULIC ACID DECARBOXYLASE 1"/>
    <property type="match status" value="1"/>
</dbReference>
<evidence type="ECO:0000313" key="6">
    <source>
        <dbReference type="Proteomes" id="UP000582213"/>
    </source>
</evidence>
<feature type="domain" description="3-octaprenyl-4-hydroxybenzoate carboxy-lyase-like Rift-related" evidence="2">
    <location>
        <begin position="132"/>
        <end position="321"/>
    </location>
</feature>
<evidence type="ECO:0000259" key="3">
    <source>
        <dbReference type="Pfam" id="PF20695"/>
    </source>
</evidence>
<dbReference type="Pfam" id="PF20696">
    <property type="entry name" value="UbiD_C"/>
    <property type="match status" value="1"/>
</dbReference>